<evidence type="ECO:0000256" key="8">
    <source>
        <dbReference type="ARBA" id="ARBA00022801"/>
    </source>
</evidence>
<keyword evidence="15" id="KW-1185">Reference proteome</keyword>
<dbReference type="CDD" id="cd09596">
    <property type="entry name" value="M36"/>
    <property type="match status" value="1"/>
</dbReference>
<feature type="domain" description="PA" evidence="12">
    <location>
        <begin position="448"/>
        <end position="539"/>
    </location>
</feature>
<dbReference type="NCBIfam" id="TIGR04183">
    <property type="entry name" value="Por_Secre_tail"/>
    <property type="match status" value="1"/>
</dbReference>
<dbReference type="GO" id="GO:0004222">
    <property type="term" value="F:metalloendopeptidase activity"/>
    <property type="evidence" value="ECO:0007669"/>
    <property type="project" value="InterPro"/>
</dbReference>
<dbReference type="Gene3D" id="1.10.390.10">
    <property type="entry name" value="Neutral Protease Domain 2"/>
    <property type="match status" value="1"/>
</dbReference>
<evidence type="ECO:0000256" key="10">
    <source>
        <dbReference type="ARBA" id="ARBA00023049"/>
    </source>
</evidence>
<protein>
    <submittedName>
        <fullName evidence="14">Putative secreted protein (Por secretion system target)</fullName>
    </submittedName>
</protein>
<feature type="domain" description="Secretion system C-terminal sorting" evidence="13">
    <location>
        <begin position="801"/>
        <end position="870"/>
    </location>
</feature>
<dbReference type="SUPFAM" id="SSF52025">
    <property type="entry name" value="PA domain"/>
    <property type="match status" value="1"/>
</dbReference>
<dbReference type="PANTHER" id="PTHR33478:SF1">
    <property type="entry name" value="EXTRACELLULAR METALLOPROTEINASE MEP"/>
    <property type="match status" value="1"/>
</dbReference>
<evidence type="ECO:0000256" key="6">
    <source>
        <dbReference type="ARBA" id="ARBA00022723"/>
    </source>
</evidence>
<dbReference type="OrthoDB" id="5377264at2"/>
<keyword evidence="5" id="KW-0645">Protease</keyword>
<dbReference type="Proteomes" id="UP000292262">
    <property type="component" value="Unassembled WGS sequence"/>
</dbReference>
<name>A0A4Q7PFN6_9FLAO</name>
<evidence type="ECO:0000313" key="14">
    <source>
        <dbReference type="EMBL" id="RZS98997.1"/>
    </source>
</evidence>
<comment type="subcellular location">
    <subcellularLocation>
        <location evidence="2">Secreted</location>
    </subcellularLocation>
</comment>
<evidence type="ECO:0000256" key="5">
    <source>
        <dbReference type="ARBA" id="ARBA00022670"/>
    </source>
</evidence>
<dbReference type="Gene3D" id="3.50.30.30">
    <property type="match status" value="1"/>
</dbReference>
<dbReference type="NCBIfam" id="NF038113">
    <property type="entry name" value="T9SSA_dep_M36"/>
    <property type="match status" value="1"/>
</dbReference>
<evidence type="ECO:0000259" key="12">
    <source>
        <dbReference type="Pfam" id="PF02225"/>
    </source>
</evidence>
<evidence type="ECO:0000259" key="13">
    <source>
        <dbReference type="Pfam" id="PF18962"/>
    </source>
</evidence>
<evidence type="ECO:0000256" key="7">
    <source>
        <dbReference type="ARBA" id="ARBA00022729"/>
    </source>
</evidence>
<evidence type="ECO:0000256" key="3">
    <source>
        <dbReference type="ARBA" id="ARBA00006006"/>
    </source>
</evidence>
<keyword evidence="9" id="KW-0862">Zinc</keyword>
<dbReference type="Pfam" id="PF18962">
    <property type="entry name" value="Por_Secre_tail"/>
    <property type="match status" value="1"/>
</dbReference>
<keyword evidence="6" id="KW-0479">Metal-binding</keyword>
<dbReference type="InterPro" id="IPR046450">
    <property type="entry name" value="PA_dom_sf"/>
</dbReference>
<dbReference type="Pfam" id="PF02225">
    <property type="entry name" value="PA"/>
    <property type="match status" value="1"/>
</dbReference>
<reference evidence="14 15" key="1">
    <citation type="submission" date="2019-02" db="EMBL/GenBank/DDBJ databases">
        <title>Genomic Encyclopedia of Type Strains, Phase IV (KMG-IV): sequencing the most valuable type-strain genomes for metagenomic binning, comparative biology and taxonomic classification.</title>
        <authorList>
            <person name="Goeker M."/>
        </authorList>
    </citation>
    <scope>NUCLEOTIDE SEQUENCE [LARGE SCALE GENOMIC DNA]</scope>
    <source>
        <strain evidence="14 15">DSM 17196</strain>
    </source>
</reference>
<gene>
    <name evidence="14" type="ORF">EV197_0199</name>
</gene>
<dbReference type="RefSeq" id="WP_130284866.1">
    <property type="nucleotide sequence ID" value="NZ_SGXE01000001.1"/>
</dbReference>
<keyword evidence="11" id="KW-0865">Zymogen</keyword>
<comment type="similarity">
    <text evidence="3">Belongs to the peptidase M36 family.</text>
</comment>
<comment type="cofactor">
    <cofactor evidence="1">
        <name>Zn(2+)</name>
        <dbReference type="ChEBI" id="CHEBI:29105"/>
    </cofactor>
</comment>
<evidence type="ECO:0000256" key="1">
    <source>
        <dbReference type="ARBA" id="ARBA00001947"/>
    </source>
</evidence>
<dbReference type="InterPro" id="IPR003137">
    <property type="entry name" value="PA_domain"/>
</dbReference>
<keyword evidence="10" id="KW-0482">Metalloprotease</keyword>
<dbReference type="InterPro" id="IPR026444">
    <property type="entry name" value="Secre_tail"/>
</dbReference>
<dbReference type="AlphaFoldDB" id="A0A4Q7PFN6"/>
<proteinExistence type="inferred from homology"/>
<evidence type="ECO:0000256" key="2">
    <source>
        <dbReference type="ARBA" id="ARBA00004613"/>
    </source>
</evidence>
<dbReference type="InterPro" id="IPR050371">
    <property type="entry name" value="Fungal_virulence_M36"/>
</dbReference>
<dbReference type="Pfam" id="PF02128">
    <property type="entry name" value="Peptidase_M36"/>
    <property type="match status" value="1"/>
</dbReference>
<dbReference type="SUPFAM" id="SSF55486">
    <property type="entry name" value="Metalloproteases ('zincins'), catalytic domain"/>
    <property type="match status" value="1"/>
</dbReference>
<evidence type="ECO:0000256" key="4">
    <source>
        <dbReference type="ARBA" id="ARBA00022525"/>
    </source>
</evidence>
<organism evidence="14 15">
    <name type="scientific">Aquimarina brevivitae</name>
    <dbReference type="NCBI Taxonomy" id="323412"/>
    <lineage>
        <taxon>Bacteria</taxon>
        <taxon>Pseudomonadati</taxon>
        <taxon>Bacteroidota</taxon>
        <taxon>Flavobacteriia</taxon>
        <taxon>Flavobacteriales</taxon>
        <taxon>Flavobacteriaceae</taxon>
        <taxon>Aquimarina</taxon>
    </lineage>
</organism>
<keyword evidence="8" id="KW-0378">Hydrolase</keyword>
<keyword evidence="4" id="KW-0964">Secreted</keyword>
<accession>A0A4Q7PFN6</accession>
<dbReference type="GO" id="GO:0006508">
    <property type="term" value="P:proteolysis"/>
    <property type="evidence" value="ECO:0007669"/>
    <property type="project" value="UniProtKB-KW"/>
</dbReference>
<dbReference type="GO" id="GO:0005615">
    <property type="term" value="C:extracellular space"/>
    <property type="evidence" value="ECO:0007669"/>
    <property type="project" value="InterPro"/>
</dbReference>
<sequence length="873" mass="93696">MKKFYVTLIAFGFAINLFSQSSEIEVVKDYLVEQGYNASDVADLKVQSRSFSKSMNVDNLYVVQQHNGIPIRNAIGSFALRNGEVVSFQGVYVNDVDAKVNILTPVLSPEEAVVSAAQNLNLDRPVNMKMIGKKASDESVFLLSKSNISLDEIPVQLVYEVKEDKLVLCWDLSIHTKNGQNWFSVRIGAKDGSLQSQNDWIVHCAFDSHEHTKKASTRAFSILQKTTTTANMINNPVYNAFPIPFVESPNHGDRQMITGQEDATASPFGWHDTDGVAGAEFTTTRGNNVLASEDYDGNNQPGYSPDGGASLVFDFAFDPAGTVASYQDASITNLFYANNVIHDVWYQYGFDEESGNFQVNNYGRGGNEGDEVIADAIDGSGINNANFGTPPDGANPRMQMFLWNPQPDPEAEVFKINNNANLASGYATVDNNFSPGNVSAPALPDGITADLVLAVDDNATPDPNDICSALTNATELNGKIAVVRRGECNFTDKVARCQQAGAVAVLVVNNVEGDITMGGSNELISIPAVSINQADGEAIIAEMAVNTVNVTLSDAGLNIFAEDGSFDNGIVIHEYGHGISNRLAGGPAASGCLQNSEQMGEGWSDWFALMMTIEPGDTGADARGIGTFAVGQPTTGGGIRPFPYSTDMNINPVTYADVADAANFSQPHGIGSIWAAILWDMTWAFIERDGFDPDIYNGTGGNNLAMQLVIDGLKLQSCAPGFVSGRDGILAAAELTANSDANKCVIWDVFARRGVGYSADEGSTNNRSDQTEAFDLPPASELDCATLGVDDFNAGVFSIDPNPSNGIFNIRVSENIGDSKIAIFDMNGRVVYDKEVSLESSYQVHTNLRSGLYLLRIEAKDGSAITTSKILVK</sequence>
<evidence type="ECO:0000256" key="9">
    <source>
        <dbReference type="ARBA" id="ARBA00022833"/>
    </source>
</evidence>
<dbReference type="EMBL" id="SGXE01000001">
    <property type="protein sequence ID" value="RZS98997.1"/>
    <property type="molecule type" value="Genomic_DNA"/>
</dbReference>
<keyword evidence="7" id="KW-0732">Signal</keyword>
<comment type="caution">
    <text evidence="14">The sequence shown here is derived from an EMBL/GenBank/DDBJ whole genome shotgun (WGS) entry which is preliminary data.</text>
</comment>
<evidence type="ECO:0000256" key="11">
    <source>
        <dbReference type="ARBA" id="ARBA00023145"/>
    </source>
</evidence>
<dbReference type="CDD" id="cd04818">
    <property type="entry name" value="PA_subtilisin_1"/>
    <property type="match status" value="1"/>
</dbReference>
<dbReference type="Gene3D" id="3.10.170.10">
    <property type="match status" value="1"/>
</dbReference>
<dbReference type="PANTHER" id="PTHR33478">
    <property type="entry name" value="EXTRACELLULAR METALLOPROTEINASE MEP"/>
    <property type="match status" value="1"/>
</dbReference>
<dbReference type="InterPro" id="IPR027268">
    <property type="entry name" value="Peptidase_M4/M1_CTD_sf"/>
</dbReference>
<evidence type="ECO:0000313" key="15">
    <source>
        <dbReference type="Proteomes" id="UP000292262"/>
    </source>
</evidence>
<dbReference type="GO" id="GO:0008270">
    <property type="term" value="F:zinc ion binding"/>
    <property type="evidence" value="ECO:0007669"/>
    <property type="project" value="InterPro"/>
</dbReference>
<dbReference type="InterPro" id="IPR001842">
    <property type="entry name" value="Peptidase_M36"/>
</dbReference>